<protein>
    <submittedName>
        <fullName evidence="1">Uncharacterized protein</fullName>
    </submittedName>
</protein>
<reference evidence="1" key="1">
    <citation type="journal article" date="2019" name="Sci. Rep.">
        <title>Draft genome of Tanacetum cinerariifolium, the natural source of mosquito coil.</title>
        <authorList>
            <person name="Yamashiro T."/>
            <person name="Shiraishi A."/>
            <person name="Satake H."/>
            <person name="Nakayama K."/>
        </authorList>
    </citation>
    <scope>NUCLEOTIDE SEQUENCE</scope>
</reference>
<organism evidence="1">
    <name type="scientific">Tanacetum cinerariifolium</name>
    <name type="common">Dalmatian daisy</name>
    <name type="synonym">Chrysanthemum cinerariifolium</name>
    <dbReference type="NCBI Taxonomy" id="118510"/>
    <lineage>
        <taxon>Eukaryota</taxon>
        <taxon>Viridiplantae</taxon>
        <taxon>Streptophyta</taxon>
        <taxon>Embryophyta</taxon>
        <taxon>Tracheophyta</taxon>
        <taxon>Spermatophyta</taxon>
        <taxon>Magnoliopsida</taxon>
        <taxon>eudicotyledons</taxon>
        <taxon>Gunneridae</taxon>
        <taxon>Pentapetalae</taxon>
        <taxon>asterids</taxon>
        <taxon>campanulids</taxon>
        <taxon>Asterales</taxon>
        <taxon>Asteraceae</taxon>
        <taxon>Asteroideae</taxon>
        <taxon>Anthemideae</taxon>
        <taxon>Anthemidinae</taxon>
        <taxon>Tanacetum</taxon>
    </lineage>
</organism>
<feature type="non-terminal residue" evidence="1">
    <location>
        <position position="80"/>
    </location>
</feature>
<proteinExistence type="predicted"/>
<sequence length="80" mass="9358">MGLVASYQKEVVIKLLEEFQEGKPLEESISICNWHEVFFKTAMQRRLSDPVIKSAFQDTTLRARWFPRSVECYALILGMF</sequence>
<comment type="caution">
    <text evidence="1">The sequence shown here is derived from an EMBL/GenBank/DDBJ whole genome shotgun (WGS) entry which is preliminary data.</text>
</comment>
<accession>A0A699UJB5</accession>
<gene>
    <name evidence="1" type="ORF">Tci_893385</name>
</gene>
<dbReference type="AlphaFoldDB" id="A0A699UJB5"/>
<name>A0A699UJB5_TANCI</name>
<dbReference type="EMBL" id="BKCJ011329566">
    <property type="protein sequence ID" value="GFD21416.1"/>
    <property type="molecule type" value="Genomic_DNA"/>
</dbReference>
<evidence type="ECO:0000313" key="1">
    <source>
        <dbReference type="EMBL" id="GFD21416.1"/>
    </source>
</evidence>